<dbReference type="InterPro" id="IPR016071">
    <property type="entry name" value="Staphylococal_nuclease_OB-fold"/>
</dbReference>
<dbReference type="Gene3D" id="2.40.50.90">
    <property type="match status" value="1"/>
</dbReference>
<reference evidence="2 3" key="1">
    <citation type="journal article" date="2012" name="J. Bacteriol.">
        <title>Draft Genome Sequence of an Ammonia-Oxidizing Archaeon, "Candidatus Nitrosopumilus sediminis" AR2, from Svalbard in the Arctic Circle.</title>
        <authorList>
            <person name="Park S.J."/>
            <person name="Kim J.G."/>
            <person name="Jung M.Y."/>
            <person name="Kim S.J."/>
            <person name="Cha I.T."/>
            <person name="Ghai R."/>
            <person name="Martin-Cuadrado A.B."/>
            <person name="Rodriguez-Valera F."/>
            <person name="Rhee S.K."/>
        </authorList>
    </citation>
    <scope>NUCLEOTIDE SEQUENCE [LARGE SCALE GENOMIC DNA]</scope>
    <source>
        <strain evidence="2 3">AR2</strain>
    </source>
</reference>
<dbReference type="RefSeq" id="WP_014965279.1">
    <property type="nucleotide sequence ID" value="NC_018656.1"/>
</dbReference>
<dbReference type="SUPFAM" id="SSF50199">
    <property type="entry name" value="Staphylococcal nuclease"/>
    <property type="match status" value="1"/>
</dbReference>
<evidence type="ECO:0000259" key="1">
    <source>
        <dbReference type="SMART" id="SM00318"/>
    </source>
</evidence>
<dbReference type="Proteomes" id="UP000006100">
    <property type="component" value="Chromosome"/>
</dbReference>
<dbReference type="OrthoDB" id="3339at2157"/>
<dbReference type="GeneID" id="13696899"/>
<dbReference type="InterPro" id="IPR035437">
    <property type="entry name" value="SNase_OB-fold_sf"/>
</dbReference>
<dbReference type="Pfam" id="PF00565">
    <property type="entry name" value="SNase"/>
    <property type="match status" value="1"/>
</dbReference>
<dbReference type="EMBL" id="CP003843">
    <property type="protein sequence ID" value="AFS82908.1"/>
    <property type="molecule type" value="Genomic_DNA"/>
</dbReference>
<dbReference type="AlphaFoldDB" id="K0B9S1"/>
<evidence type="ECO:0000313" key="3">
    <source>
        <dbReference type="Proteomes" id="UP000006100"/>
    </source>
</evidence>
<dbReference type="PATRIC" id="fig|1229909.8.peg.1214"/>
<feature type="domain" description="TNase-like" evidence="1">
    <location>
        <begin position="291"/>
        <end position="404"/>
    </location>
</feature>
<dbReference type="eggNOG" id="arCOG03192">
    <property type="taxonomic scope" value="Archaea"/>
</dbReference>
<accession>K0B9S1</accession>
<dbReference type="KEGG" id="nir:NSED_05530"/>
<dbReference type="STRING" id="1229909.NSED_05530"/>
<proteinExistence type="predicted"/>
<organism evidence="2 3">
    <name type="scientific">Candidatus Nitrosopumilus sediminis</name>
    <dbReference type="NCBI Taxonomy" id="1229909"/>
    <lineage>
        <taxon>Archaea</taxon>
        <taxon>Nitrososphaerota</taxon>
        <taxon>Nitrososphaeria</taxon>
        <taxon>Nitrosopumilales</taxon>
        <taxon>Nitrosopumilaceae</taxon>
        <taxon>Nitrosopumilus</taxon>
    </lineage>
</organism>
<dbReference type="eggNOG" id="arCOG08800">
    <property type="taxonomic scope" value="Archaea"/>
</dbReference>
<sequence length="404" mass="45438">MLVIKTRFLIIIGIVLILPVYIVHAENSPKYTEAQLQWSEHIFGIVNGTGTAKIILIDYDSNKITHYAETVPVFVFSDSSPEGITLLLYETEKNSGIFERTFSFSDKRSAPNILHTMEGDTATVMYTDNTLPLNHEFSEIRLRETTLIGLLGYPVERLPASNPRIVDLSGNQIDSPNIGEQVLLTSDIVSQEDHPQEFIWIVQTLDSQKRVQSLSWINGTINPQSSFSPSTSWIPEVIGDYKTTFFVWESIDNPTALSPPIQIEFSVDRENLKKTNSDHSSISCGGEKLCLTEKVVQIIDGDTLYLQGGYEVRLSLTNTPERYEKGFYEASQFTANLCPIASTVTVDQDDKQPYDVYGRLLGKVTCIDRVLNSELLYEGHANILKQYCTTSEFSNESWAKEFGC</sequence>
<evidence type="ECO:0000313" key="2">
    <source>
        <dbReference type="EMBL" id="AFS82908.1"/>
    </source>
</evidence>
<gene>
    <name evidence="2" type="ORF">NSED_05530</name>
</gene>
<dbReference type="HOGENOM" id="CLU_680784_0_0_2"/>
<name>K0B9S1_9ARCH</name>
<dbReference type="SMART" id="SM00318">
    <property type="entry name" value="SNc"/>
    <property type="match status" value="1"/>
</dbReference>
<protein>
    <recommendedName>
        <fullName evidence="1">TNase-like domain-containing protein</fullName>
    </recommendedName>
</protein>
<keyword evidence="3" id="KW-1185">Reference proteome</keyword>
<dbReference type="eggNOG" id="arCOG08777">
    <property type="taxonomic scope" value="Archaea"/>
</dbReference>